<accession>A0A6H5FVN6</accession>
<protein>
    <submittedName>
        <fullName evidence="1">Uncharacterized protein</fullName>
    </submittedName>
</protein>
<dbReference type="EMBL" id="CADCXU010001151">
    <property type="protein sequence ID" value="CAA9993747.1"/>
    <property type="molecule type" value="Genomic_DNA"/>
</dbReference>
<gene>
    <name evidence="1" type="ORF">NTEN_LOCUS636</name>
</gene>
<dbReference type="Proteomes" id="UP000479000">
    <property type="component" value="Unassembled WGS sequence"/>
</dbReference>
<sequence>AAKSNWPEVRPFGSRPVACDSMRSNGCGRCTSAETSFLNSTSICVQLAKAFTSCTIRFSQMDLDTAPVIS</sequence>
<feature type="non-terminal residue" evidence="1">
    <location>
        <position position="1"/>
    </location>
</feature>
<keyword evidence="2" id="KW-1185">Reference proteome</keyword>
<organism evidence="1 2">
    <name type="scientific">Nesidiocoris tenuis</name>
    <dbReference type="NCBI Taxonomy" id="355587"/>
    <lineage>
        <taxon>Eukaryota</taxon>
        <taxon>Metazoa</taxon>
        <taxon>Ecdysozoa</taxon>
        <taxon>Arthropoda</taxon>
        <taxon>Hexapoda</taxon>
        <taxon>Insecta</taxon>
        <taxon>Pterygota</taxon>
        <taxon>Neoptera</taxon>
        <taxon>Paraneoptera</taxon>
        <taxon>Hemiptera</taxon>
        <taxon>Heteroptera</taxon>
        <taxon>Panheteroptera</taxon>
        <taxon>Cimicomorpha</taxon>
        <taxon>Miridae</taxon>
        <taxon>Dicyphina</taxon>
        <taxon>Nesidiocoris</taxon>
    </lineage>
</organism>
<reference evidence="1 2" key="1">
    <citation type="submission" date="2020-02" db="EMBL/GenBank/DDBJ databases">
        <authorList>
            <person name="Ferguson B K."/>
        </authorList>
    </citation>
    <scope>NUCLEOTIDE SEQUENCE [LARGE SCALE GENOMIC DNA]</scope>
</reference>
<name>A0A6H5FVN6_9HEMI</name>
<evidence type="ECO:0000313" key="1">
    <source>
        <dbReference type="EMBL" id="CAA9993747.1"/>
    </source>
</evidence>
<proteinExistence type="predicted"/>
<dbReference type="AlphaFoldDB" id="A0A6H5FVN6"/>
<evidence type="ECO:0000313" key="2">
    <source>
        <dbReference type="Proteomes" id="UP000479000"/>
    </source>
</evidence>